<sequence length="170" mass="17088">MRIRILATAVLTAGALMATLSGAASADTPETPAPPGSPEKGKIVSVVCEAGADKPTVTVRELTDAEAGELAERLKEEIGKAGEAGGSDSERPVPGERPEPAEILEGKVLIAGPEGAGLRPEDLPEGVERARVLPAAPGEPPVAGESAEKFAGDVSVTCAAPVPVPESGRD</sequence>
<feature type="signal peptide" evidence="2">
    <location>
        <begin position="1"/>
        <end position="26"/>
    </location>
</feature>
<evidence type="ECO:0008006" key="5">
    <source>
        <dbReference type="Google" id="ProtNLM"/>
    </source>
</evidence>
<protein>
    <recommendedName>
        <fullName evidence="5">Secreted protein</fullName>
    </recommendedName>
</protein>
<feature type="chain" id="PRO_5035150549" description="Secreted protein" evidence="2">
    <location>
        <begin position="27"/>
        <end position="170"/>
    </location>
</feature>
<keyword evidence="4" id="KW-1185">Reference proteome</keyword>
<proteinExistence type="predicted"/>
<gene>
    <name evidence="3" type="ORF">Plo01_16760</name>
</gene>
<evidence type="ECO:0000256" key="1">
    <source>
        <dbReference type="SAM" id="MobiDB-lite"/>
    </source>
</evidence>
<keyword evidence="2" id="KW-0732">Signal</keyword>
<accession>A0A8J3RGG0</accession>
<organism evidence="3 4">
    <name type="scientific">Planobispora longispora</name>
    <dbReference type="NCBI Taxonomy" id="28887"/>
    <lineage>
        <taxon>Bacteria</taxon>
        <taxon>Bacillati</taxon>
        <taxon>Actinomycetota</taxon>
        <taxon>Actinomycetes</taxon>
        <taxon>Streptosporangiales</taxon>
        <taxon>Streptosporangiaceae</taxon>
        <taxon>Planobispora</taxon>
    </lineage>
</organism>
<dbReference type="RefSeq" id="WP_203889940.1">
    <property type="nucleotide sequence ID" value="NZ_BOOH01000015.1"/>
</dbReference>
<feature type="compositionally biased region" description="Basic and acidic residues" evidence="1">
    <location>
        <begin position="88"/>
        <end position="100"/>
    </location>
</feature>
<reference evidence="3 4" key="1">
    <citation type="submission" date="2021-01" db="EMBL/GenBank/DDBJ databases">
        <title>Whole genome shotgun sequence of Planobispora longispora NBRC 13918.</title>
        <authorList>
            <person name="Komaki H."/>
            <person name="Tamura T."/>
        </authorList>
    </citation>
    <scope>NUCLEOTIDE SEQUENCE [LARGE SCALE GENOMIC DNA]</scope>
    <source>
        <strain evidence="3 4">NBRC 13918</strain>
    </source>
</reference>
<name>A0A8J3RGG0_9ACTN</name>
<comment type="caution">
    <text evidence="3">The sequence shown here is derived from an EMBL/GenBank/DDBJ whole genome shotgun (WGS) entry which is preliminary data.</text>
</comment>
<dbReference type="Proteomes" id="UP000616724">
    <property type="component" value="Unassembled WGS sequence"/>
</dbReference>
<evidence type="ECO:0000313" key="4">
    <source>
        <dbReference type="Proteomes" id="UP000616724"/>
    </source>
</evidence>
<evidence type="ECO:0000256" key="2">
    <source>
        <dbReference type="SAM" id="SignalP"/>
    </source>
</evidence>
<dbReference type="AlphaFoldDB" id="A0A8J3RGG0"/>
<evidence type="ECO:0000313" key="3">
    <source>
        <dbReference type="EMBL" id="GIH75247.1"/>
    </source>
</evidence>
<feature type="region of interest" description="Disordered" evidence="1">
    <location>
        <begin position="74"/>
        <end position="101"/>
    </location>
</feature>
<dbReference type="EMBL" id="BOOH01000015">
    <property type="protein sequence ID" value="GIH75247.1"/>
    <property type="molecule type" value="Genomic_DNA"/>
</dbReference>